<evidence type="ECO:0000259" key="5">
    <source>
        <dbReference type="PROSITE" id="PS50893"/>
    </source>
</evidence>
<evidence type="ECO:0000313" key="6">
    <source>
        <dbReference type="EMBL" id="KAB7514938.1"/>
    </source>
</evidence>
<evidence type="ECO:0000256" key="2">
    <source>
        <dbReference type="ARBA" id="ARBA00022448"/>
    </source>
</evidence>
<evidence type="ECO:0000256" key="3">
    <source>
        <dbReference type="ARBA" id="ARBA00022741"/>
    </source>
</evidence>
<dbReference type="SMART" id="SM00382">
    <property type="entry name" value="AAA"/>
    <property type="match status" value="1"/>
</dbReference>
<protein>
    <submittedName>
        <fullName evidence="6">ATP-binding cassette domain-containing protein</fullName>
    </submittedName>
</protein>
<dbReference type="PROSITE" id="PS50893">
    <property type="entry name" value="ABC_TRANSPORTER_2"/>
    <property type="match status" value="1"/>
</dbReference>
<keyword evidence="2" id="KW-0813">Transport</keyword>
<dbReference type="InterPro" id="IPR017871">
    <property type="entry name" value="ABC_transporter-like_CS"/>
</dbReference>
<dbReference type="AlphaFoldDB" id="A0A5N5U8V9"/>
<dbReference type="EMBL" id="QKKZ01000002">
    <property type="protein sequence ID" value="KAB7514938.1"/>
    <property type="molecule type" value="Genomic_DNA"/>
</dbReference>
<dbReference type="InterPro" id="IPR003439">
    <property type="entry name" value="ABC_transporter-like_ATP-bd"/>
</dbReference>
<evidence type="ECO:0000256" key="4">
    <source>
        <dbReference type="ARBA" id="ARBA00022840"/>
    </source>
</evidence>
<evidence type="ECO:0000313" key="8">
    <source>
        <dbReference type="Proteomes" id="UP000326302"/>
    </source>
</evidence>
<dbReference type="CDD" id="cd03230">
    <property type="entry name" value="ABC_DR_subfamily_A"/>
    <property type="match status" value="1"/>
</dbReference>
<dbReference type="InterPro" id="IPR050763">
    <property type="entry name" value="ABC_transporter_ATP-binding"/>
</dbReference>
<evidence type="ECO:0000313" key="7">
    <source>
        <dbReference type="EMBL" id="KAB7518247.1"/>
    </source>
</evidence>
<gene>
    <name evidence="6" type="ORF">DM867_07485</name>
    <name evidence="7" type="ORF">DMP03_02475</name>
</gene>
<keyword evidence="4 6" id="KW-0067">ATP-binding</keyword>
<keyword evidence="9" id="KW-1185">Reference proteome</keyword>
<keyword evidence="3" id="KW-0547">Nucleotide-binding</keyword>
<evidence type="ECO:0000313" key="9">
    <source>
        <dbReference type="Proteomes" id="UP000326865"/>
    </source>
</evidence>
<name>A0A5N5U8V9_9EURY</name>
<dbReference type="PANTHER" id="PTHR42711">
    <property type="entry name" value="ABC TRANSPORTER ATP-BINDING PROTEIN"/>
    <property type="match status" value="1"/>
</dbReference>
<dbReference type="SUPFAM" id="SSF52540">
    <property type="entry name" value="P-loop containing nucleoside triphosphate hydrolases"/>
    <property type="match status" value="1"/>
</dbReference>
<dbReference type="InterPro" id="IPR027417">
    <property type="entry name" value="P-loop_NTPase"/>
</dbReference>
<dbReference type="RefSeq" id="WP_152119139.1">
    <property type="nucleotide sequence ID" value="NZ_QJOW01000001.1"/>
</dbReference>
<reference evidence="8 9" key="1">
    <citation type="submission" date="2019-10" db="EMBL/GenBank/DDBJ databases">
        <title>Unraveling microbial dark matter from salterns through culturing: the case of the genus Halosegnis.</title>
        <authorList>
            <person name="Duran-Viseras A."/>
            <person name="Andrei A.-S."/>
            <person name="Vera-Gargallo B."/>
            <person name="Ghai R."/>
            <person name="Sanchez-Porro C."/>
            <person name="Ventosa A."/>
        </authorList>
    </citation>
    <scope>NUCLEOTIDE SEQUENCE [LARGE SCALE GENOMIC DNA]</scope>
    <source>
        <strain evidence="7 8">F17-44</strain>
        <strain evidence="6 9">F18-79</strain>
    </source>
</reference>
<accession>A0A5N5U8V9</accession>
<proteinExistence type="inferred from homology"/>
<dbReference type="InterPro" id="IPR003593">
    <property type="entry name" value="AAA+_ATPase"/>
</dbReference>
<feature type="domain" description="ABC transporter" evidence="5">
    <location>
        <begin position="3"/>
        <end position="224"/>
    </location>
</feature>
<sequence length="307" mass="32750">MVISASDVRRSYGETVALDGVSLDIDAGEIYGLIGPNGAGKTTLVRALTGTTDPEGEVRLLGEDPKRADPQRLGLLPQEFSPPARLTAREVVSYYGGLYDESRDVGETLVDVGLTDSGNTYYEDLSGGQKRRVCVATTLVNDPDVLFLDEPTTGIDPQGRRDVWGLIDALADAGATVLVTTHYMEEAERLCDRVGLLAGGRLVAEGPPAALVAEHGGRPRVEIRADDSDHAREVLAAADYAFVPDERRLVVDDVAPDEVGDVATTLTDAGVAYDGLLWRQPDLEEVYLQLTGQTVGASGTPREVGDE</sequence>
<dbReference type="Pfam" id="PF00005">
    <property type="entry name" value="ABC_tran"/>
    <property type="match status" value="1"/>
</dbReference>
<dbReference type="PANTHER" id="PTHR42711:SF5">
    <property type="entry name" value="ABC TRANSPORTER ATP-BINDING PROTEIN NATA"/>
    <property type="match status" value="1"/>
</dbReference>
<dbReference type="GO" id="GO:0005524">
    <property type="term" value="F:ATP binding"/>
    <property type="evidence" value="ECO:0007669"/>
    <property type="project" value="UniProtKB-KW"/>
</dbReference>
<evidence type="ECO:0000256" key="1">
    <source>
        <dbReference type="ARBA" id="ARBA00005417"/>
    </source>
</evidence>
<dbReference type="PROSITE" id="PS00211">
    <property type="entry name" value="ABC_TRANSPORTER_1"/>
    <property type="match status" value="1"/>
</dbReference>
<accession>A0A5N5UHL9</accession>
<dbReference type="EMBL" id="QJOW01000001">
    <property type="protein sequence ID" value="KAB7518247.1"/>
    <property type="molecule type" value="Genomic_DNA"/>
</dbReference>
<dbReference type="Proteomes" id="UP000326302">
    <property type="component" value="Unassembled WGS sequence"/>
</dbReference>
<dbReference type="GO" id="GO:0016887">
    <property type="term" value="F:ATP hydrolysis activity"/>
    <property type="evidence" value="ECO:0007669"/>
    <property type="project" value="InterPro"/>
</dbReference>
<dbReference type="Proteomes" id="UP000326865">
    <property type="component" value="Unassembled WGS sequence"/>
</dbReference>
<dbReference type="Gene3D" id="3.40.50.300">
    <property type="entry name" value="P-loop containing nucleotide triphosphate hydrolases"/>
    <property type="match status" value="1"/>
</dbReference>
<dbReference type="OrthoDB" id="87732at2157"/>
<organism evidence="6 9">
    <name type="scientific">Halosegnis rubeus</name>
    <dbReference type="NCBI Taxonomy" id="2212850"/>
    <lineage>
        <taxon>Archaea</taxon>
        <taxon>Methanobacteriati</taxon>
        <taxon>Methanobacteriota</taxon>
        <taxon>Stenosarchaea group</taxon>
        <taxon>Halobacteria</taxon>
        <taxon>Halobacteriales</taxon>
        <taxon>Natronomonadaceae</taxon>
        <taxon>Halosegnis</taxon>
    </lineage>
</organism>
<comment type="caution">
    <text evidence="6">The sequence shown here is derived from an EMBL/GenBank/DDBJ whole genome shotgun (WGS) entry which is preliminary data.</text>
</comment>
<comment type="similarity">
    <text evidence="1">Belongs to the ABC transporter superfamily.</text>
</comment>